<proteinExistence type="predicted"/>
<keyword evidence="3" id="KW-0812">Transmembrane</keyword>
<accession>A0A1I4SB83</accession>
<dbReference type="EMBL" id="FOUI01000009">
    <property type="protein sequence ID" value="SFM61591.1"/>
    <property type="molecule type" value="Genomic_DNA"/>
</dbReference>
<dbReference type="STRING" id="1720063.SAMN05216217_109100"/>
<reference evidence="10" key="1">
    <citation type="submission" date="2016-10" db="EMBL/GenBank/DDBJ databases">
        <authorList>
            <person name="Varghese N."/>
            <person name="Submissions S."/>
        </authorList>
    </citation>
    <scope>NUCLEOTIDE SEQUENCE [LARGE SCALE GENOMIC DNA]</scope>
    <source>
        <strain evidence="10">DSM 24213</strain>
    </source>
</reference>
<dbReference type="CDD" id="cd07989">
    <property type="entry name" value="LPLAT_AGPAT-like"/>
    <property type="match status" value="1"/>
</dbReference>
<evidence type="ECO:0000259" key="8">
    <source>
        <dbReference type="SMART" id="SM00563"/>
    </source>
</evidence>
<gene>
    <name evidence="9" type="ORF">SAMN05216217_109100</name>
</gene>
<dbReference type="GO" id="GO:0016020">
    <property type="term" value="C:membrane"/>
    <property type="evidence" value="ECO:0007669"/>
    <property type="project" value="UniProtKB-SubCell"/>
</dbReference>
<organism evidence="9 10">
    <name type="scientific">Halopseudomonas yangmingensis</name>
    <dbReference type="NCBI Taxonomy" id="1720063"/>
    <lineage>
        <taxon>Bacteria</taxon>
        <taxon>Pseudomonadati</taxon>
        <taxon>Pseudomonadota</taxon>
        <taxon>Gammaproteobacteria</taxon>
        <taxon>Pseudomonadales</taxon>
        <taxon>Pseudomonadaceae</taxon>
        <taxon>Halopseudomonas</taxon>
    </lineage>
</organism>
<evidence type="ECO:0000256" key="6">
    <source>
        <dbReference type="ARBA" id="ARBA00023136"/>
    </source>
</evidence>
<keyword evidence="4" id="KW-1133">Transmembrane helix</keyword>
<evidence type="ECO:0000256" key="2">
    <source>
        <dbReference type="ARBA" id="ARBA00022679"/>
    </source>
</evidence>
<dbReference type="GO" id="GO:0016746">
    <property type="term" value="F:acyltransferase activity"/>
    <property type="evidence" value="ECO:0007669"/>
    <property type="project" value="UniProtKB-KW"/>
</dbReference>
<evidence type="ECO:0000313" key="9">
    <source>
        <dbReference type="EMBL" id="SFM61591.1"/>
    </source>
</evidence>
<evidence type="ECO:0000256" key="5">
    <source>
        <dbReference type="ARBA" id="ARBA00023098"/>
    </source>
</evidence>
<protein>
    <submittedName>
        <fullName evidence="9">1-acyl-sn-glycerol-3-phosphate acyltransferase</fullName>
    </submittedName>
</protein>
<dbReference type="InterPro" id="IPR002123">
    <property type="entry name" value="Plipid/glycerol_acylTrfase"/>
</dbReference>
<dbReference type="Proteomes" id="UP000243629">
    <property type="component" value="Unassembled WGS sequence"/>
</dbReference>
<keyword evidence="2 9" id="KW-0808">Transferase</keyword>
<evidence type="ECO:0000256" key="1">
    <source>
        <dbReference type="ARBA" id="ARBA00004370"/>
    </source>
</evidence>
<evidence type="ECO:0000313" key="10">
    <source>
        <dbReference type="Proteomes" id="UP000243629"/>
    </source>
</evidence>
<feature type="domain" description="Phospholipid/glycerol acyltransferase" evidence="8">
    <location>
        <begin position="73"/>
        <end position="183"/>
    </location>
</feature>
<dbReference type="PANTHER" id="PTHR23063">
    <property type="entry name" value="PHOSPHOLIPID ACYLTRANSFERASE"/>
    <property type="match status" value="1"/>
</dbReference>
<keyword evidence="10" id="KW-1185">Reference proteome</keyword>
<dbReference type="OrthoDB" id="9806880at2"/>
<evidence type="ECO:0000256" key="3">
    <source>
        <dbReference type="ARBA" id="ARBA00022692"/>
    </source>
</evidence>
<dbReference type="AlphaFoldDB" id="A0A1I4SB83"/>
<dbReference type="SUPFAM" id="SSF69593">
    <property type="entry name" value="Glycerol-3-phosphate (1)-acyltransferase"/>
    <property type="match status" value="1"/>
</dbReference>
<keyword evidence="5" id="KW-0443">Lipid metabolism</keyword>
<dbReference type="Pfam" id="PF01553">
    <property type="entry name" value="Acyltransferase"/>
    <property type="match status" value="1"/>
</dbReference>
<evidence type="ECO:0000256" key="4">
    <source>
        <dbReference type="ARBA" id="ARBA00022989"/>
    </source>
</evidence>
<keyword evidence="6" id="KW-0472">Membrane</keyword>
<dbReference type="PANTHER" id="PTHR23063:SF52">
    <property type="entry name" value="LYSOPHOSPHATIDYLCHOLINE ACYLTRANSFERASE"/>
    <property type="match status" value="1"/>
</dbReference>
<evidence type="ECO:0000256" key="7">
    <source>
        <dbReference type="ARBA" id="ARBA00023315"/>
    </source>
</evidence>
<dbReference type="PROSITE" id="PS51257">
    <property type="entry name" value="PROKAR_LIPOPROTEIN"/>
    <property type="match status" value="1"/>
</dbReference>
<dbReference type="SMART" id="SM00563">
    <property type="entry name" value="PlsC"/>
    <property type="match status" value="1"/>
</dbReference>
<dbReference type="GO" id="GO:0006629">
    <property type="term" value="P:lipid metabolic process"/>
    <property type="evidence" value="ECO:0007669"/>
    <property type="project" value="UniProtKB-KW"/>
</dbReference>
<comment type="subcellular location">
    <subcellularLocation>
        <location evidence="1">Membrane</location>
    </subcellularLocation>
</comment>
<keyword evidence="7 9" id="KW-0012">Acyltransferase</keyword>
<sequence>MRAALRRSIRLPGVLLWLLLGSLLAAACALAKRLNMDSATTMRRNFCLLWMRGMLALLPVRIYRHGDLPDKPALWLSNHISWVDILVLGASARVQFLSKQEVRRWPLLGWLAASAGTLFLKRGAGAAAELRVQLSQQLQQRQSMVIFAEGTTTDGSRVLPFHSRLLDTEQPALRIQPIALSYRRAGQADQLIPFVGDDEFTSHLWQLLGSPTIEAHLHLLPALEMHAQTSRKRLAHTTQQQIADILGVPAVKRRREPQSTEVSRITANAPEVCATDLAWH</sequence>
<name>A0A1I4SB83_9GAMM</name>